<organism evidence="2 3">
    <name type="scientific">Eiseniibacteriota bacterium</name>
    <dbReference type="NCBI Taxonomy" id="2212470"/>
    <lineage>
        <taxon>Bacteria</taxon>
        <taxon>Candidatus Eiseniibacteriota</taxon>
    </lineage>
</organism>
<feature type="transmembrane region" description="Helical" evidence="1">
    <location>
        <begin position="6"/>
        <end position="27"/>
    </location>
</feature>
<comment type="caution">
    <text evidence="2">The sequence shown here is derived from an EMBL/GenBank/DDBJ whole genome shotgun (WGS) entry which is preliminary data.</text>
</comment>
<accession>A0A948W2F6</accession>
<protein>
    <submittedName>
        <fullName evidence="2">Uncharacterized protein</fullName>
    </submittedName>
</protein>
<keyword evidence="1" id="KW-0472">Membrane</keyword>
<reference evidence="2" key="1">
    <citation type="submission" date="2021-05" db="EMBL/GenBank/DDBJ databases">
        <title>Energy efficiency and biological interactions define the core microbiome of deep oligotrophic groundwater.</title>
        <authorList>
            <person name="Mehrshad M."/>
            <person name="Lopez-Fernandez M."/>
            <person name="Bell E."/>
            <person name="Bernier-Latmani R."/>
            <person name="Bertilsson S."/>
            <person name="Dopson M."/>
        </authorList>
    </citation>
    <scope>NUCLEOTIDE SEQUENCE</scope>
    <source>
        <strain evidence="2">Modern_marine.mb.64</strain>
    </source>
</reference>
<proteinExistence type="predicted"/>
<evidence type="ECO:0000256" key="1">
    <source>
        <dbReference type="SAM" id="Phobius"/>
    </source>
</evidence>
<evidence type="ECO:0000313" key="2">
    <source>
        <dbReference type="EMBL" id="MBU2689887.1"/>
    </source>
</evidence>
<evidence type="ECO:0000313" key="3">
    <source>
        <dbReference type="Proteomes" id="UP000777784"/>
    </source>
</evidence>
<keyword evidence="1" id="KW-0812">Transmembrane</keyword>
<dbReference type="AlphaFoldDB" id="A0A948W2F6"/>
<keyword evidence="1" id="KW-1133">Transmembrane helix</keyword>
<dbReference type="Proteomes" id="UP000777784">
    <property type="component" value="Unassembled WGS sequence"/>
</dbReference>
<gene>
    <name evidence="2" type="ORF">KJ970_03095</name>
</gene>
<sequence>MAGNGRGIWIITTVIFLITTILFAYLAMRYKGQAVSPATTEAGMAESEAKEMDAAKPDDIPIAQMVRTQSAWETENTAAPMANVPIFELAPSGLTDPLIIELKTTVQWFVLIYQIPADEDLNNPEILIIGPGDRVLWGAGPLPSMSPQSRQSIAIPGNFLPRGEHKLIVKGSNGENLIYPFQLTRKRHPGEVTIGNQ</sequence>
<name>A0A948W2F6_UNCEI</name>
<dbReference type="EMBL" id="JAHJDP010000019">
    <property type="protein sequence ID" value="MBU2689887.1"/>
    <property type="molecule type" value="Genomic_DNA"/>
</dbReference>